<sequence length="202" mass="21212">MHYDQDYDARRLDRPTPAVVWGLLMIAALGGAGAVMIVAPSGSSPTRLIAAGNPESVGRLDREVKRLTDERAALAERLARLERGVGEMKLAAARAALMPETTGSVARPTPAAGHPPAFAIGLGPETSLEAVRRRWSALSGRYPELARLTPRAVRSGPGRNVVDLVAGPFPTAAEAVRACGDLAAEGVPCDTTPYDGEPLDRS</sequence>
<dbReference type="Proteomes" id="UP001143400">
    <property type="component" value="Unassembled WGS sequence"/>
</dbReference>
<feature type="domain" description="SPOR" evidence="3">
    <location>
        <begin position="112"/>
        <end position="195"/>
    </location>
</feature>
<accession>A0A9W6MTV7</accession>
<evidence type="ECO:0000259" key="3">
    <source>
        <dbReference type="PROSITE" id="PS51724"/>
    </source>
</evidence>
<dbReference type="InterPro" id="IPR007730">
    <property type="entry name" value="SPOR-like_dom"/>
</dbReference>
<name>A0A9W6MTV7_9HYPH</name>
<keyword evidence="2" id="KW-1133">Transmembrane helix</keyword>
<reference evidence="5 6" key="2">
    <citation type="submission" date="2021-01" db="EMBL/GenBank/DDBJ databases">
        <title>Genomic Encyclopedia of Type Strains, Phase IV (KMG-IV): sequencing the most valuable type-strain genomes for metagenomic binning, comparative biology and taxonomic classification.</title>
        <authorList>
            <person name="Goeker M."/>
        </authorList>
    </citation>
    <scope>NUCLEOTIDE SEQUENCE [LARGE SCALE GENOMIC DNA]</scope>
    <source>
        <strain evidence="5 6">DSM 6130</strain>
    </source>
</reference>
<evidence type="ECO:0000313" key="7">
    <source>
        <dbReference type="Proteomes" id="UP001143400"/>
    </source>
</evidence>
<feature type="coiled-coil region" evidence="1">
    <location>
        <begin position="57"/>
        <end position="84"/>
    </location>
</feature>
<evidence type="ECO:0000256" key="2">
    <source>
        <dbReference type="SAM" id="Phobius"/>
    </source>
</evidence>
<reference evidence="4" key="1">
    <citation type="journal article" date="2014" name="Int. J. Syst. Evol. Microbiol.">
        <title>Complete genome sequence of Corynebacterium casei LMG S-19264T (=DSM 44701T), isolated from a smear-ripened cheese.</title>
        <authorList>
            <consortium name="US DOE Joint Genome Institute (JGI-PGF)"/>
            <person name="Walter F."/>
            <person name="Albersmeier A."/>
            <person name="Kalinowski J."/>
            <person name="Ruckert C."/>
        </authorList>
    </citation>
    <scope>NUCLEOTIDE SEQUENCE</scope>
    <source>
        <strain evidence="4">VKM B-1606</strain>
    </source>
</reference>
<evidence type="ECO:0000256" key="1">
    <source>
        <dbReference type="SAM" id="Coils"/>
    </source>
</evidence>
<protein>
    <recommendedName>
        <fullName evidence="3">SPOR domain-containing protein</fullName>
    </recommendedName>
</protein>
<dbReference type="EMBL" id="BSFF01000010">
    <property type="protein sequence ID" value="GLK57793.1"/>
    <property type="molecule type" value="Genomic_DNA"/>
</dbReference>
<evidence type="ECO:0000313" key="5">
    <source>
        <dbReference type="EMBL" id="MBM7852996.1"/>
    </source>
</evidence>
<dbReference type="Proteomes" id="UP000758856">
    <property type="component" value="Unassembled WGS sequence"/>
</dbReference>
<dbReference type="Pfam" id="PF05036">
    <property type="entry name" value="SPOR"/>
    <property type="match status" value="1"/>
</dbReference>
<dbReference type="PROSITE" id="PS51724">
    <property type="entry name" value="SPOR"/>
    <property type="match status" value="1"/>
</dbReference>
<organism evidence="4 7">
    <name type="scientific">Methylopila capsulata</name>
    <dbReference type="NCBI Taxonomy" id="61654"/>
    <lineage>
        <taxon>Bacteria</taxon>
        <taxon>Pseudomonadati</taxon>
        <taxon>Pseudomonadota</taxon>
        <taxon>Alphaproteobacteria</taxon>
        <taxon>Hyphomicrobiales</taxon>
        <taxon>Methylopilaceae</taxon>
        <taxon>Methylopila</taxon>
    </lineage>
</organism>
<keyword evidence="2" id="KW-0812">Transmembrane</keyword>
<gene>
    <name evidence="4" type="ORF">GCM10008170_38130</name>
    <name evidence="5" type="ORF">JOD31_003247</name>
</gene>
<proteinExistence type="predicted"/>
<dbReference type="EMBL" id="JAFBCY010000004">
    <property type="protein sequence ID" value="MBM7852996.1"/>
    <property type="molecule type" value="Genomic_DNA"/>
</dbReference>
<dbReference type="AlphaFoldDB" id="A0A9W6MTV7"/>
<keyword evidence="1" id="KW-0175">Coiled coil</keyword>
<reference evidence="4" key="3">
    <citation type="submission" date="2023-01" db="EMBL/GenBank/DDBJ databases">
        <authorList>
            <person name="Sun Q."/>
            <person name="Evtushenko L."/>
        </authorList>
    </citation>
    <scope>NUCLEOTIDE SEQUENCE</scope>
    <source>
        <strain evidence="4">VKM B-1606</strain>
    </source>
</reference>
<feature type="transmembrane region" description="Helical" evidence="2">
    <location>
        <begin position="20"/>
        <end position="39"/>
    </location>
</feature>
<keyword evidence="6" id="KW-1185">Reference proteome</keyword>
<evidence type="ECO:0000313" key="6">
    <source>
        <dbReference type="Proteomes" id="UP000758856"/>
    </source>
</evidence>
<dbReference type="RefSeq" id="WP_204951466.1">
    <property type="nucleotide sequence ID" value="NZ_BSFF01000010.1"/>
</dbReference>
<keyword evidence="2" id="KW-0472">Membrane</keyword>
<evidence type="ECO:0000313" key="4">
    <source>
        <dbReference type="EMBL" id="GLK57793.1"/>
    </source>
</evidence>
<comment type="caution">
    <text evidence="4">The sequence shown here is derived from an EMBL/GenBank/DDBJ whole genome shotgun (WGS) entry which is preliminary data.</text>
</comment>
<dbReference type="GO" id="GO:0042834">
    <property type="term" value="F:peptidoglycan binding"/>
    <property type="evidence" value="ECO:0007669"/>
    <property type="project" value="InterPro"/>
</dbReference>